<evidence type="ECO:0000259" key="1">
    <source>
        <dbReference type="Pfam" id="PF00535"/>
    </source>
</evidence>
<dbReference type="PANTHER" id="PTHR43685">
    <property type="entry name" value="GLYCOSYLTRANSFERASE"/>
    <property type="match status" value="1"/>
</dbReference>
<protein>
    <recommendedName>
        <fullName evidence="1">Glycosyltransferase 2-like domain-containing protein</fullName>
    </recommendedName>
</protein>
<dbReference type="Gene3D" id="3.90.550.10">
    <property type="entry name" value="Spore Coat Polysaccharide Biosynthesis Protein SpsA, Chain A"/>
    <property type="match status" value="1"/>
</dbReference>
<dbReference type="AlphaFoldDB" id="A0A381QYF6"/>
<name>A0A381QYF6_9ZZZZ</name>
<accession>A0A381QYF6</accession>
<gene>
    <name evidence="2" type="ORF">METZ01_LOCUS36432</name>
</gene>
<organism evidence="2">
    <name type="scientific">marine metagenome</name>
    <dbReference type="NCBI Taxonomy" id="408172"/>
    <lineage>
        <taxon>unclassified sequences</taxon>
        <taxon>metagenomes</taxon>
        <taxon>ecological metagenomes</taxon>
    </lineage>
</organism>
<evidence type="ECO:0000313" key="2">
    <source>
        <dbReference type="EMBL" id="SUZ83578.1"/>
    </source>
</evidence>
<dbReference type="SUPFAM" id="SSF53448">
    <property type="entry name" value="Nucleotide-diphospho-sugar transferases"/>
    <property type="match status" value="1"/>
</dbReference>
<reference evidence="2" key="1">
    <citation type="submission" date="2018-05" db="EMBL/GenBank/DDBJ databases">
        <authorList>
            <person name="Lanie J.A."/>
            <person name="Ng W.-L."/>
            <person name="Kazmierczak K.M."/>
            <person name="Andrzejewski T.M."/>
            <person name="Davidsen T.M."/>
            <person name="Wayne K.J."/>
            <person name="Tettelin H."/>
            <person name="Glass J.I."/>
            <person name="Rusch D."/>
            <person name="Podicherti R."/>
            <person name="Tsui H.-C.T."/>
            <person name="Winkler M.E."/>
        </authorList>
    </citation>
    <scope>NUCLEOTIDE SEQUENCE</scope>
</reference>
<dbReference type="InterPro" id="IPR050834">
    <property type="entry name" value="Glycosyltransf_2"/>
</dbReference>
<proteinExistence type="predicted"/>
<dbReference type="EMBL" id="UINC01001557">
    <property type="protein sequence ID" value="SUZ83578.1"/>
    <property type="molecule type" value="Genomic_DNA"/>
</dbReference>
<dbReference type="InterPro" id="IPR029044">
    <property type="entry name" value="Nucleotide-diphossugar_trans"/>
</dbReference>
<dbReference type="InterPro" id="IPR001173">
    <property type="entry name" value="Glyco_trans_2-like"/>
</dbReference>
<sequence>MKISVIIPTYNRKHTLNRAIHSVLSQTFQPREIIAVDDGSTDRTKEWLAKMYPAIRYVHQSNSGVSAARNVGIKTAQGDWLAFLDSDDEWLPQKLERQVAAVKEDADSLFCHTNEIWIRNGVRVNQGKKHRKYGGLIFDKCLDICRISPSSALFKKSILDDTGLFDEELPVCEDYDLWLRITASYPVIFLDEPLIKKYGGHEDQLSRVPAGIEQYRIQSLEKILHTVELTSAQSDAARKMLLRKMNIYLGGLKKRGRSELVKKIEKKIVYWTII</sequence>
<feature type="domain" description="Glycosyltransferase 2-like" evidence="1">
    <location>
        <begin position="4"/>
        <end position="161"/>
    </location>
</feature>
<dbReference type="Pfam" id="PF00535">
    <property type="entry name" value="Glycos_transf_2"/>
    <property type="match status" value="1"/>
</dbReference>
<dbReference type="PANTHER" id="PTHR43685:SF2">
    <property type="entry name" value="GLYCOSYLTRANSFERASE 2-LIKE DOMAIN-CONTAINING PROTEIN"/>
    <property type="match status" value="1"/>
</dbReference>